<dbReference type="EMBL" id="MK072490">
    <property type="protein sequence ID" value="AYV85940.1"/>
    <property type="molecule type" value="Genomic_DNA"/>
</dbReference>
<reference evidence="1" key="1">
    <citation type="submission" date="2018-10" db="EMBL/GenBank/DDBJ databases">
        <title>Hidden diversity of soil giant viruses.</title>
        <authorList>
            <person name="Schulz F."/>
            <person name="Alteio L."/>
            <person name="Goudeau D."/>
            <person name="Ryan E.M."/>
            <person name="Malmstrom R.R."/>
            <person name="Blanchard J."/>
            <person name="Woyke T."/>
        </authorList>
    </citation>
    <scope>NUCLEOTIDE SEQUENCE</scope>
    <source>
        <strain evidence="1">SOV1</strain>
    </source>
</reference>
<accession>A0A3G5AFH4</accession>
<gene>
    <name evidence="1" type="ORF">Solivirus2_11</name>
</gene>
<sequence>MTNIWQGNFSSRAYTSLLVFGEIITELPKNLDKLEGEYNFEIEYRGMFRHGAQMNLKAKFEKDKFVCYIGATQRITFTIEELTDDIIAGTYRSENPSDSGTFLLNKV</sequence>
<organism evidence="1">
    <name type="scientific">Solivirus sp</name>
    <dbReference type="NCBI Taxonomy" id="2487772"/>
    <lineage>
        <taxon>Viruses</taxon>
        <taxon>Pithoviruses</taxon>
    </lineage>
</organism>
<evidence type="ECO:0000313" key="1">
    <source>
        <dbReference type="EMBL" id="AYV85940.1"/>
    </source>
</evidence>
<proteinExistence type="predicted"/>
<protein>
    <submittedName>
        <fullName evidence="1">Uncharacterized protein</fullName>
    </submittedName>
</protein>
<name>A0A3G5AFH4_9VIRU</name>